<comment type="caution">
    <text evidence="1">The sequence shown here is derived from an EMBL/GenBank/DDBJ whole genome shotgun (WGS) entry which is preliminary data.</text>
</comment>
<protein>
    <submittedName>
        <fullName evidence="1">DUF1769-domain-containing protein</fullName>
    </submittedName>
</protein>
<accession>A0ACB8TZ71</accession>
<organism evidence="1 2">
    <name type="scientific">Irpex rosettiformis</name>
    <dbReference type="NCBI Taxonomy" id="378272"/>
    <lineage>
        <taxon>Eukaryota</taxon>
        <taxon>Fungi</taxon>
        <taxon>Dikarya</taxon>
        <taxon>Basidiomycota</taxon>
        <taxon>Agaricomycotina</taxon>
        <taxon>Agaricomycetes</taxon>
        <taxon>Polyporales</taxon>
        <taxon>Irpicaceae</taxon>
        <taxon>Irpex</taxon>
    </lineage>
</organism>
<reference evidence="1" key="1">
    <citation type="journal article" date="2021" name="Environ. Microbiol.">
        <title>Gene family expansions and transcriptome signatures uncover fungal adaptations to wood decay.</title>
        <authorList>
            <person name="Hage H."/>
            <person name="Miyauchi S."/>
            <person name="Viragh M."/>
            <person name="Drula E."/>
            <person name="Min B."/>
            <person name="Chaduli D."/>
            <person name="Navarro D."/>
            <person name="Favel A."/>
            <person name="Norest M."/>
            <person name="Lesage-Meessen L."/>
            <person name="Balint B."/>
            <person name="Merenyi Z."/>
            <person name="de Eugenio L."/>
            <person name="Morin E."/>
            <person name="Martinez A.T."/>
            <person name="Baldrian P."/>
            <person name="Stursova M."/>
            <person name="Martinez M.J."/>
            <person name="Novotny C."/>
            <person name="Magnuson J.K."/>
            <person name="Spatafora J.W."/>
            <person name="Maurice S."/>
            <person name="Pangilinan J."/>
            <person name="Andreopoulos W."/>
            <person name="LaButti K."/>
            <person name="Hundley H."/>
            <person name="Na H."/>
            <person name="Kuo A."/>
            <person name="Barry K."/>
            <person name="Lipzen A."/>
            <person name="Henrissat B."/>
            <person name="Riley R."/>
            <person name="Ahrendt S."/>
            <person name="Nagy L.G."/>
            <person name="Grigoriev I.V."/>
            <person name="Martin F."/>
            <person name="Rosso M.N."/>
        </authorList>
    </citation>
    <scope>NUCLEOTIDE SEQUENCE</scope>
    <source>
        <strain evidence="1">CBS 384.51</strain>
    </source>
</reference>
<dbReference type="EMBL" id="MU274918">
    <property type="protein sequence ID" value="KAI0087392.1"/>
    <property type="molecule type" value="Genomic_DNA"/>
</dbReference>
<gene>
    <name evidence="1" type="ORF">BDY19DRAFT_995080</name>
</gene>
<evidence type="ECO:0000313" key="2">
    <source>
        <dbReference type="Proteomes" id="UP001055072"/>
    </source>
</evidence>
<evidence type="ECO:0000313" key="1">
    <source>
        <dbReference type="EMBL" id="KAI0087392.1"/>
    </source>
</evidence>
<name>A0ACB8TZ71_9APHY</name>
<dbReference type="Proteomes" id="UP001055072">
    <property type="component" value="Unassembled WGS sequence"/>
</dbReference>
<proteinExistence type="predicted"/>
<keyword evidence="2" id="KW-1185">Reference proteome</keyword>
<sequence length="293" mass="32763">MPRLRVLAGASLTNLKEIKANTGEGIDVSSDVFEGKVAVYIKDFVDARGTVQTSAYFEHEERKDVTWSIQFQGRFLKAYSANDILFGNVFDKPLPIPWGFSTILGFMKYVDPTLEQDLQSQSMPWALSPLISTMTYLAHSTASDSQESTSFPPKSPIRDDTSTLPFQGSVRPPELPADTPGTADERRAFFKIVEHRELVTFGPNDLIIADFCYNFLLFSPCGVQLKLPGGFSLDMMRFWDGRPVNFVCGARRSQDSPDQSPLGEVFFCLAIEVLRDDKEDEEEDEAALTDDVD</sequence>